<name>A0A9Y2AK48_9FIRM</name>
<evidence type="ECO:0000313" key="4">
    <source>
        <dbReference type="EMBL" id="WIW71376.1"/>
    </source>
</evidence>
<reference evidence="4" key="1">
    <citation type="submission" date="2023-03" db="EMBL/GenBank/DDBJ databases">
        <title>Selenobaculum gbiensis gen. nov. sp. nov., a new bacterium isolated from the gut microbiota of IBD patient.</title>
        <authorList>
            <person name="Yeo S."/>
            <person name="Park H."/>
            <person name="Huh C.S."/>
        </authorList>
    </citation>
    <scope>NUCLEOTIDE SEQUENCE</scope>
    <source>
        <strain evidence="4">ICN-92133</strain>
    </source>
</reference>
<dbReference type="InterPro" id="IPR005632">
    <property type="entry name" value="Chaperone_Skp"/>
</dbReference>
<comment type="similarity">
    <text evidence="1">Belongs to the Skp family.</text>
</comment>
<evidence type="ECO:0000256" key="2">
    <source>
        <dbReference type="ARBA" id="ARBA00022729"/>
    </source>
</evidence>
<feature type="chain" id="PRO_5040866311" evidence="3">
    <location>
        <begin position="22"/>
        <end position="141"/>
    </location>
</feature>
<protein>
    <submittedName>
        <fullName evidence="4">OmpH family outer membrane protein</fullName>
    </submittedName>
</protein>
<evidence type="ECO:0000256" key="3">
    <source>
        <dbReference type="SAM" id="SignalP"/>
    </source>
</evidence>
<dbReference type="EMBL" id="CP120678">
    <property type="protein sequence ID" value="WIW71376.1"/>
    <property type="molecule type" value="Genomic_DNA"/>
</dbReference>
<accession>A0A9Y2AK48</accession>
<dbReference type="GO" id="GO:0005829">
    <property type="term" value="C:cytosol"/>
    <property type="evidence" value="ECO:0007669"/>
    <property type="project" value="TreeGrafter"/>
</dbReference>
<feature type="signal peptide" evidence="3">
    <location>
        <begin position="1"/>
        <end position="21"/>
    </location>
</feature>
<gene>
    <name evidence="4" type="ORF">P3F81_03430</name>
</gene>
<dbReference type="KEGG" id="sgbi:P3F81_03430"/>
<dbReference type="Proteomes" id="UP001243623">
    <property type="component" value="Chromosome"/>
</dbReference>
<dbReference type="Pfam" id="PF03938">
    <property type="entry name" value="OmpH"/>
    <property type="match status" value="1"/>
</dbReference>
<dbReference type="GO" id="GO:0051082">
    <property type="term" value="F:unfolded protein binding"/>
    <property type="evidence" value="ECO:0007669"/>
    <property type="project" value="InterPro"/>
</dbReference>
<dbReference type="Gene3D" id="3.30.910.20">
    <property type="entry name" value="Skp domain"/>
    <property type="match status" value="1"/>
</dbReference>
<dbReference type="PANTHER" id="PTHR35089:SF1">
    <property type="entry name" value="CHAPERONE PROTEIN SKP"/>
    <property type="match status" value="1"/>
</dbReference>
<keyword evidence="2 3" id="KW-0732">Signal</keyword>
<dbReference type="RefSeq" id="WP_309320624.1">
    <property type="nucleotide sequence ID" value="NZ_CP120678.1"/>
</dbReference>
<keyword evidence="5" id="KW-1185">Reference proteome</keyword>
<dbReference type="PANTHER" id="PTHR35089">
    <property type="entry name" value="CHAPERONE PROTEIN SKP"/>
    <property type="match status" value="1"/>
</dbReference>
<organism evidence="4 5">
    <name type="scientific">Selenobaculum gibii</name>
    <dbReference type="NCBI Taxonomy" id="3054208"/>
    <lineage>
        <taxon>Bacteria</taxon>
        <taxon>Bacillati</taxon>
        <taxon>Bacillota</taxon>
        <taxon>Negativicutes</taxon>
        <taxon>Selenomonadales</taxon>
        <taxon>Selenomonadaceae</taxon>
        <taxon>Selenobaculum</taxon>
    </lineage>
</organism>
<dbReference type="AlphaFoldDB" id="A0A9Y2AK48"/>
<evidence type="ECO:0000313" key="5">
    <source>
        <dbReference type="Proteomes" id="UP001243623"/>
    </source>
</evidence>
<dbReference type="SUPFAM" id="SSF111384">
    <property type="entry name" value="OmpH-like"/>
    <property type="match status" value="1"/>
</dbReference>
<dbReference type="SMART" id="SM00935">
    <property type="entry name" value="OmpH"/>
    <property type="match status" value="1"/>
</dbReference>
<sequence length="141" mass="15483">MKKIFLAVMVSVVCLFGLANGGISKAEAAESLGYVNLQAVFAAYPNINKAEMTLQQEQQKSQQEYHSRAATLNDAEKMALEKELNQALAKKQLEVMEPIQTKINQAIAKAAQAKGIHQVVKAEEMLYGGTDLTKDVIEMIK</sequence>
<dbReference type="GO" id="GO:0050821">
    <property type="term" value="P:protein stabilization"/>
    <property type="evidence" value="ECO:0007669"/>
    <property type="project" value="TreeGrafter"/>
</dbReference>
<proteinExistence type="inferred from homology"/>
<evidence type="ECO:0000256" key="1">
    <source>
        <dbReference type="ARBA" id="ARBA00009091"/>
    </source>
</evidence>
<dbReference type="InterPro" id="IPR024930">
    <property type="entry name" value="Skp_dom_sf"/>
</dbReference>